<dbReference type="SUPFAM" id="SSF64182">
    <property type="entry name" value="DHH phosphoesterases"/>
    <property type="match status" value="1"/>
</dbReference>
<dbReference type="InterPro" id="IPR038763">
    <property type="entry name" value="DHH_sf"/>
</dbReference>
<dbReference type="InterPro" id="IPR051673">
    <property type="entry name" value="SSDNA_exonuclease_RecJ"/>
</dbReference>
<dbReference type="Pfam" id="PF02272">
    <property type="entry name" value="DHHA1"/>
    <property type="match status" value="1"/>
</dbReference>
<keyword evidence="4" id="KW-0378">Hydrolase</keyword>
<reference evidence="9 10" key="1">
    <citation type="submission" date="2016-10" db="EMBL/GenBank/DDBJ databases">
        <title>Rodentibacter gen. nov. and new species.</title>
        <authorList>
            <person name="Christensen H."/>
        </authorList>
    </citation>
    <scope>NUCLEOTIDE SEQUENCE [LARGE SCALE GENOMIC DNA]</scope>
    <source>
        <strain evidence="9 10">H1983213011</strain>
    </source>
</reference>
<evidence type="ECO:0000256" key="4">
    <source>
        <dbReference type="ARBA" id="ARBA00022801"/>
    </source>
</evidence>
<dbReference type="Pfam" id="PF01368">
    <property type="entry name" value="DHH"/>
    <property type="match status" value="1"/>
</dbReference>
<dbReference type="FunFam" id="3.90.1640.30:FF:000001">
    <property type="entry name" value="Single-stranded-DNA-specific exonuclease RecJ"/>
    <property type="match status" value="1"/>
</dbReference>
<gene>
    <name evidence="9" type="ORF">BKK51_00140</name>
</gene>
<name>A0A1V3IY58_9PAST</name>
<comment type="caution">
    <text evidence="9">The sequence shown here is derived from an EMBL/GenBank/DDBJ whole genome shotgun (WGS) entry which is preliminary data.</text>
</comment>
<dbReference type="Pfam" id="PF17768">
    <property type="entry name" value="RecJ_OB"/>
    <property type="match status" value="1"/>
</dbReference>
<evidence type="ECO:0000256" key="3">
    <source>
        <dbReference type="ARBA" id="ARBA00022722"/>
    </source>
</evidence>
<dbReference type="Gene3D" id="3.90.1640.30">
    <property type="match status" value="1"/>
</dbReference>
<accession>A0A1V3IY58</accession>
<dbReference type="RefSeq" id="WP_077473473.1">
    <property type="nucleotide sequence ID" value="NZ_MLHK01000001.1"/>
</dbReference>
<keyword evidence="3" id="KW-0540">Nuclease</keyword>
<dbReference type="AlphaFoldDB" id="A0A1V3IY58"/>
<evidence type="ECO:0000256" key="1">
    <source>
        <dbReference type="ARBA" id="ARBA00005915"/>
    </source>
</evidence>
<dbReference type="Proteomes" id="UP000188728">
    <property type="component" value="Unassembled WGS sequence"/>
</dbReference>
<feature type="domain" description="DDH" evidence="6">
    <location>
        <begin position="69"/>
        <end position="227"/>
    </location>
</feature>
<evidence type="ECO:0000259" key="6">
    <source>
        <dbReference type="Pfam" id="PF01368"/>
    </source>
</evidence>
<evidence type="ECO:0000256" key="2">
    <source>
        <dbReference type="ARBA" id="ARBA00019841"/>
    </source>
</evidence>
<comment type="similarity">
    <text evidence="1">Belongs to the RecJ family.</text>
</comment>
<dbReference type="Gene3D" id="3.10.310.30">
    <property type="match status" value="1"/>
</dbReference>
<keyword evidence="5 9" id="KW-0269">Exonuclease</keyword>
<evidence type="ECO:0000259" key="8">
    <source>
        <dbReference type="Pfam" id="PF17768"/>
    </source>
</evidence>
<dbReference type="GO" id="GO:0006310">
    <property type="term" value="P:DNA recombination"/>
    <property type="evidence" value="ECO:0007669"/>
    <property type="project" value="InterPro"/>
</dbReference>
<feature type="domain" description="DHHA1" evidence="7">
    <location>
        <begin position="352"/>
        <end position="447"/>
    </location>
</feature>
<dbReference type="InterPro" id="IPR003156">
    <property type="entry name" value="DHHA1_dom"/>
</dbReference>
<dbReference type="GO" id="GO:0003676">
    <property type="term" value="F:nucleic acid binding"/>
    <property type="evidence" value="ECO:0007669"/>
    <property type="project" value="InterPro"/>
</dbReference>
<dbReference type="GO" id="GO:0008409">
    <property type="term" value="F:5'-3' exonuclease activity"/>
    <property type="evidence" value="ECO:0007669"/>
    <property type="project" value="InterPro"/>
</dbReference>
<protein>
    <recommendedName>
        <fullName evidence="2">Single-stranded-DNA-specific exonuclease RecJ</fullName>
    </recommendedName>
</protein>
<dbReference type="GO" id="GO:0006281">
    <property type="term" value="P:DNA repair"/>
    <property type="evidence" value="ECO:0007669"/>
    <property type="project" value="InterPro"/>
</dbReference>
<evidence type="ECO:0000313" key="9">
    <source>
        <dbReference type="EMBL" id="OOF47302.1"/>
    </source>
</evidence>
<feature type="domain" description="RecJ OB" evidence="8">
    <location>
        <begin position="462"/>
        <end position="568"/>
    </location>
</feature>
<dbReference type="InterPro" id="IPR001667">
    <property type="entry name" value="DDH_dom"/>
</dbReference>
<dbReference type="InterPro" id="IPR004610">
    <property type="entry name" value="RecJ"/>
</dbReference>
<evidence type="ECO:0000313" key="10">
    <source>
        <dbReference type="Proteomes" id="UP000188728"/>
    </source>
</evidence>
<dbReference type="PANTHER" id="PTHR30255">
    <property type="entry name" value="SINGLE-STRANDED-DNA-SPECIFIC EXONUCLEASE RECJ"/>
    <property type="match status" value="1"/>
</dbReference>
<dbReference type="InterPro" id="IPR041122">
    <property type="entry name" value="RecJ_OB"/>
</dbReference>
<proteinExistence type="inferred from homology"/>
<evidence type="ECO:0000256" key="5">
    <source>
        <dbReference type="ARBA" id="ARBA00022839"/>
    </source>
</evidence>
<dbReference type="PANTHER" id="PTHR30255:SF2">
    <property type="entry name" value="SINGLE-STRANDED-DNA-SPECIFIC EXONUCLEASE RECJ"/>
    <property type="match status" value="1"/>
</dbReference>
<sequence length="575" mass="64044">MNKLIKRRALPEGHSVSENALLDRLYRARHIQHSQELDCTLKSMLNPNRLYGIEQGVALLVEAYQKQKNIVIVGDFDADGATSTALSVLALRQLGFQHVDYLVPNRFEQGYGLSIPVAEMALEKGVALLMTVDNGVSSFEGVAFLKEKGVQVLVTDHHLPPEQLPPADAIVNPNLTQCDFPSKSLAGVGVAFYLMLALRAKFREMGIFNEKTQPNFSELLDLVAVGTVADVVPLDQNNRILVHQGLMRIRAKYCRPGIIALAEVANRNLEQISASDLGFSIGPRLNAAGRLDNMLLGVELLLAEEMQKARELALDLDSLNQTRKEIEAGMKLEAIEICRNLTALYNEPPMGIVLYQADWHQGVLGIVSSRLKDLYHRPVIAFAQDSEGVLKGSARSIEGLHIRDLLERIHSQHPEMILKFGGHAMAAGLSIREACFTEFQQVFNQTVVDWLGEAHLQRIIWTDGELSANELSLETAELLKSAGPWGQSFPEPCFDGEFKILAQRAIGQHQNHLKMLVEPKQGGPLLDAIAFNIDTRLYPDLSIKKARFAYQLDINEFRGQRNVQLRVNYIEPIDE</sequence>
<organism evidence="9 10">
    <name type="scientific">Rodentibacter trehalosifermentans</name>
    <dbReference type="NCBI Taxonomy" id="1908263"/>
    <lineage>
        <taxon>Bacteria</taxon>
        <taxon>Pseudomonadati</taxon>
        <taxon>Pseudomonadota</taxon>
        <taxon>Gammaproteobacteria</taxon>
        <taxon>Pasteurellales</taxon>
        <taxon>Pasteurellaceae</taxon>
        <taxon>Rodentibacter</taxon>
    </lineage>
</organism>
<evidence type="ECO:0000259" key="7">
    <source>
        <dbReference type="Pfam" id="PF02272"/>
    </source>
</evidence>
<dbReference type="NCBIfam" id="TIGR00644">
    <property type="entry name" value="recJ"/>
    <property type="match status" value="1"/>
</dbReference>
<dbReference type="EMBL" id="MLHK01000001">
    <property type="protein sequence ID" value="OOF47302.1"/>
    <property type="molecule type" value="Genomic_DNA"/>
</dbReference>